<sequence>MAGAGSRARARGGVAAERPAPERARAAGQSELGRACGRLRLRGRLRMATSRGCGRLRWPSHPPHRLLRPFSDPSRERGQLAWRRGDQAELP</sequence>
<feature type="region of interest" description="Disordered" evidence="1">
    <location>
        <begin position="1"/>
        <end position="30"/>
    </location>
</feature>
<dbReference type="AlphaFoldDB" id="A0A0A9H2A9"/>
<evidence type="ECO:0000313" key="2">
    <source>
        <dbReference type="EMBL" id="JAE30902.1"/>
    </source>
</evidence>
<feature type="compositionally biased region" description="Basic and acidic residues" evidence="1">
    <location>
        <begin position="73"/>
        <end position="91"/>
    </location>
</feature>
<proteinExistence type="predicted"/>
<reference evidence="2" key="2">
    <citation type="journal article" date="2015" name="Data Brief">
        <title>Shoot transcriptome of the giant reed, Arundo donax.</title>
        <authorList>
            <person name="Barrero R.A."/>
            <person name="Guerrero F.D."/>
            <person name="Moolhuijzen P."/>
            <person name="Goolsby J.A."/>
            <person name="Tidwell J."/>
            <person name="Bellgard S.E."/>
            <person name="Bellgard M.I."/>
        </authorList>
    </citation>
    <scope>NUCLEOTIDE SEQUENCE</scope>
    <source>
        <tissue evidence="2">Shoot tissue taken approximately 20 cm above the soil surface</tissue>
    </source>
</reference>
<feature type="region of interest" description="Disordered" evidence="1">
    <location>
        <begin position="53"/>
        <end position="91"/>
    </location>
</feature>
<name>A0A0A9H2A9_ARUDO</name>
<organism evidence="2">
    <name type="scientific">Arundo donax</name>
    <name type="common">Giant reed</name>
    <name type="synonym">Donax arundinaceus</name>
    <dbReference type="NCBI Taxonomy" id="35708"/>
    <lineage>
        <taxon>Eukaryota</taxon>
        <taxon>Viridiplantae</taxon>
        <taxon>Streptophyta</taxon>
        <taxon>Embryophyta</taxon>
        <taxon>Tracheophyta</taxon>
        <taxon>Spermatophyta</taxon>
        <taxon>Magnoliopsida</taxon>
        <taxon>Liliopsida</taxon>
        <taxon>Poales</taxon>
        <taxon>Poaceae</taxon>
        <taxon>PACMAD clade</taxon>
        <taxon>Arundinoideae</taxon>
        <taxon>Arundineae</taxon>
        <taxon>Arundo</taxon>
    </lineage>
</organism>
<accession>A0A0A9H2A9</accession>
<feature type="compositionally biased region" description="Low complexity" evidence="1">
    <location>
        <begin position="1"/>
        <end position="18"/>
    </location>
</feature>
<dbReference type="EMBL" id="GBRH01166994">
    <property type="protein sequence ID" value="JAE30902.1"/>
    <property type="molecule type" value="Transcribed_RNA"/>
</dbReference>
<protein>
    <submittedName>
        <fullName evidence="2">Uncharacterized protein</fullName>
    </submittedName>
</protein>
<reference evidence="2" key="1">
    <citation type="submission" date="2014-09" db="EMBL/GenBank/DDBJ databases">
        <authorList>
            <person name="Magalhaes I.L.F."/>
            <person name="Oliveira U."/>
            <person name="Santos F.R."/>
            <person name="Vidigal T.H.D.A."/>
            <person name="Brescovit A.D."/>
            <person name="Santos A.J."/>
        </authorList>
    </citation>
    <scope>NUCLEOTIDE SEQUENCE</scope>
    <source>
        <tissue evidence="2">Shoot tissue taken approximately 20 cm above the soil surface</tissue>
    </source>
</reference>
<evidence type="ECO:0000256" key="1">
    <source>
        <dbReference type="SAM" id="MobiDB-lite"/>
    </source>
</evidence>